<dbReference type="PANTHER" id="PTHR15822">
    <property type="entry name" value="TRAF AND TNF RECEPTOR-ASSOCIATED PROTEIN"/>
    <property type="match status" value="1"/>
</dbReference>
<keyword evidence="4" id="KW-0479">Metal-binding</keyword>
<evidence type="ECO:0000256" key="4">
    <source>
        <dbReference type="ARBA" id="ARBA00022723"/>
    </source>
</evidence>
<name>A0A368UQL4_9BACT</name>
<evidence type="ECO:0000256" key="3">
    <source>
        <dbReference type="ARBA" id="ARBA00022722"/>
    </source>
</evidence>
<dbReference type="Gene3D" id="3.60.10.10">
    <property type="entry name" value="Endonuclease/exonuclease/phosphatase"/>
    <property type="match status" value="1"/>
</dbReference>
<dbReference type="GO" id="GO:0004527">
    <property type="term" value="F:exonuclease activity"/>
    <property type="evidence" value="ECO:0007669"/>
    <property type="project" value="UniProtKB-KW"/>
</dbReference>
<dbReference type="InterPro" id="IPR036691">
    <property type="entry name" value="Endo/exonu/phosph_ase_sf"/>
</dbReference>
<evidence type="ECO:0000259" key="9">
    <source>
        <dbReference type="Pfam" id="PF03372"/>
    </source>
</evidence>
<dbReference type="RefSeq" id="WP_114437525.1">
    <property type="nucleotide sequence ID" value="NZ_QPIZ01000019.1"/>
</dbReference>
<dbReference type="AlphaFoldDB" id="A0A368UQL4"/>
<evidence type="ECO:0000313" key="10">
    <source>
        <dbReference type="EMBL" id="RCW31117.1"/>
    </source>
</evidence>
<comment type="cofactor">
    <cofactor evidence="1">
        <name>Mn(2+)</name>
        <dbReference type="ChEBI" id="CHEBI:29035"/>
    </cofactor>
</comment>
<keyword evidence="3" id="KW-0540">Nuclease</keyword>
<comment type="cofactor">
    <cofactor evidence="2">
        <name>Mg(2+)</name>
        <dbReference type="ChEBI" id="CHEBI:18420"/>
    </cofactor>
</comment>
<keyword evidence="5" id="KW-0227">DNA damage</keyword>
<evidence type="ECO:0000256" key="6">
    <source>
        <dbReference type="ARBA" id="ARBA00022801"/>
    </source>
</evidence>
<dbReference type="InterPro" id="IPR051547">
    <property type="entry name" value="TDP2-like"/>
</dbReference>
<dbReference type="EMBL" id="QPIZ01000019">
    <property type="protein sequence ID" value="RCW31117.1"/>
    <property type="molecule type" value="Genomic_DNA"/>
</dbReference>
<keyword evidence="8" id="KW-0234">DNA repair</keyword>
<keyword evidence="6" id="KW-0378">Hydrolase</keyword>
<evidence type="ECO:0000256" key="8">
    <source>
        <dbReference type="ARBA" id="ARBA00023204"/>
    </source>
</evidence>
<evidence type="ECO:0000256" key="5">
    <source>
        <dbReference type="ARBA" id="ARBA00022763"/>
    </source>
</evidence>
<dbReference type="PANTHER" id="PTHR15822:SF4">
    <property type="entry name" value="TYROSYL-DNA PHOSPHODIESTERASE 2"/>
    <property type="match status" value="1"/>
</dbReference>
<comment type="caution">
    <text evidence="10">The sequence shown here is derived from an EMBL/GenBank/DDBJ whole genome shotgun (WGS) entry which is preliminary data.</text>
</comment>
<keyword evidence="11" id="KW-1185">Reference proteome</keyword>
<dbReference type="Proteomes" id="UP000252733">
    <property type="component" value="Unassembled WGS sequence"/>
</dbReference>
<dbReference type="InterPro" id="IPR005135">
    <property type="entry name" value="Endo/exonuclease/phosphatase"/>
</dbReference>
<dbReference type="GO" id="GO:0006281">
    <property type="term" value="P:DNA repair"/>
    <property type="evidence" value="ECO:0007669"/>
    <property type="project" value="UniProtKB-KW"/>
</dbReference>
<accession>A0A368UQL4</accession>
<evidence type="ECO:0000313" key="11">
    <source>
        <dbReference type="Proteomes" id="UP000252733"/>
    </source>
</evidence>
<sequence length="300" mass="34207">MKKSLFFLLTFWFILGSCDKDTNGTVNNDSPFAGCVESFEPNDDLEIVTFNLENFPKSGNTIMHTAELLQHLNADVVAVQEISSEGALVELANQMTGWEAVFTTAPTSYGQSLGYLVKATEVEVLDDFTQAWFEEDTYNFPRTPFVIKVRHRESGMETLLVNLHLKASGDPEEEAENVGRRRVASQMLQEYLDNNHPDDFVIVLGDFNDEINEEKTIDDVFSNFTEEAEAYRFADATIADGSEDLWSYPSWPSHIDHILITDEWFNYLESTTTIRPDKCFEDYEDFISDHRPVVAIFDVD</sequence>
<protein>
    <submittedName>
        <fullName evidence="10">Exonuclease III</fullName>
    </submittedName>
</protein>
<reference evidence="10 11" key="1">
    <citation type="submission" date="2018-07" db="EMBL/GenBank/DDBJ databases">
        <title>Freshwater and sediment microbial communities from various areas in North America, analyzing microbe dynamics in response to fracking.</title>
        <authorList>
            <person name="Lamendella R."/>
        </authorList>
    </citation>
    <scope>NUCLEOTIDE SEQUENCE [LARGE SCALE GENOMIC DNA]</scope>
    <source>
        <strain evidence="10 11">160A</strain>
    </source>
</reference>
<dbReference type="PROSITE" id="PS51257">
    <property type="entry name" value="PROKAR_LIPOPROTEIN"/>
    <property type="match status" value="1"/>
</dbReference>
<evidence type="ECO:0000256" key="7">
    <source>
        <dbReference type="ARBA" id="ARBA00022842"/>
    </source>
</evidence>
<keyword evidence="10" id="KW-0269">Exonuclease</keyword>
<dbReference type="SUPFAM" id="SSF56219">
    <property type="entry name" value="DNase I-like"/>
    <property type="match status" value="1"/>
</dbReference>
<organism evidence="10 11">
    <name type="scientific">Marinilabilia salmonicolor</name>
    <dbReference type="NCBI Taxonomy" id="989"/>
    <lineage>
        <taxon>Bacteria</taxon>
        <taxon>Pseudomonadati</taxon>
        <taxon>Bacteroidota</taxon>
        <taxon>Bacteroidia</taxon>
        <taxon>Marinilabiliales</taxon>
        <taxon>Marinilabiliaceae</taxon>
        <taxon>Marinilabilia</taxon>
    </lineage>
</organism>
<dbReference type="GO" id="GO:0046872">
    <property type="term" value="F:metal ion binding"/>
    <property type="evidence" value="ECO:0007669"/>
    <property type="project" value="UniProtKB-KW"/>
</dbReference>
<gene>
    <name evidence="10" type="ORF">DFO77_11985</name>
</gene>
<evidence type="ECO:0000256" key="1">
    <source>
        <dbReference type="ARBA" id="ARBA00001936"/>
    </source>
</evidence>
<keyword evidence="7" id="KW-0460">Magnesium</keyword>
<evidence type="ECO:0000256" key="2">
    <source>
        <dbReference type="ARBA" id="ARBA00001946"/>
    </source>
</evidence>
<dbReference type="Pfam" id="PF03372">
    <property type="entry name" value="Exo_endo_phos"/>
    <property type="match status" value="1"/>
</dbReference>
<feature type="domain" description="Endonuclease/exonuclease/phosphatase" evidence="9">
    <location>
        <begin position="48"/>
        <end position="290"/>
    </location>
</feature>
<proteinExistence type="predicted"/>